<reference evidence="2" key="2">
    <citation type="submission" date="2003-11" db="EMBL/GenBank/DDBJ databases">
        <authorList>
            <person name="German Neurospora genome project"/>
        </authorList>
    </citation>
    <scope>NUCLEOTIDE SEQUENCE</scope>
</reference>
<feature type="region of interest" description="Disordered" evidence="1">
    <location>
        <begin position="28"/>
        <end position="78"/>
    </location>
</feature>
<evidence type="ECO:0000256" key="1">
    <source>
        <dbReference type="SAM" id="MobiDB-lite"/>
    </source>
</evidence>
<dbReference type="AlphaFoldDB" id="Q6MVT4"/>
<dbReference type="EMBL" id="BX842623">
    <property type="protein sequence ID" value="CAE76212.1"/>
    <property type="molecule type" value="Genomic_DNA"/>
</dbReference>
<name>Q6MVT4_NEUCS</name>
<feature type="compositionally biased region" description="Polar residues" evidence="1">
    <location>
        <begin position="65"/>
        <end position="78"/>
    </location>
</feature>
<protein>
    <submittedName>
        <fullName evidence="2">Uncharacterized protein B2I10.085</fullName>
    </submittedName>
</protein>
<evidence type="ECO:0000313" key="2">
    <source>
        <dbReference type="EMBL" id="CAE76212.1"/>
    </source>
</evidence>
<sequence>MSCEAGDAEEVLLQPINARAKWRTGRVVGEIDGGEPHKREKERKRTRKEKERRAGLEKETKWRNPCSTIGGQGTPHWNQASTELVGSKATEIYELQELLTVGLEAMCPASCH</sequence>
<accession>Q6MVT4</accession>
<reference evidence="2" key="1">
    <citation type="submission" date="2003-11" db="EMBL/GenBank/DDBJ databases">
        <authorList>
            <person name="Schulte U."/>
            <person name="Aign V."/>
            <person name="Hoheisel J."/>
            <person name="Brandt P."/>
            <person name="Fartmann B."/>
            <person name="Holland R."/>
            <person name="Nyakatura G."/>
            <person name="Mewes H.W."/>
            <person name="Mannhaupt G."/>
        </authorList>
    </citation>
    <scope>NUCLEOTIDE SEQUENCE</scope>
</reference>
<feature type="compositionally biased region" description="Basic and acidic residues" evidence="1">
    <location>
        <begin position="48"/>
        <end position="62"/>
    </location>
</feature>
<organism evidence="2">
    <name type="scientific">Neurospora crassa</name>
    <dbReference type="NCBI Taxonomy" id="5141"/>
    <lineage>
        <taxon>Eukaryota</taxon>
        <taxon>Fungi</taxon>
        <taxon>Dikarya</taxon>
        <taxon>Ascomycota</taxon>
        <taxon>Pezizomycotina</taxon>
        <taxon>Sordariomycetes</taxon>
        <taxon>Sordariomycetidae</taxon>
        <taxon>Sordariales</taxon>
        <taxon>Sordariaceae</taxon>
        <taxon>Neurospora</taxon>
    </lineage>
</organism>
<proteinExistence type="predicted"/>
<gene>
    <name evidence="2" type="primary">B2I10.085</name>
</gene>